<dbReference type="GO" id="GO:1990904">
    <property type="term" value="C:ribonucleoprotein complex"/>
    <property type="evidence" value="ECO:0007669"/>
    <property type="project" value="UniProtKB-KW"/>
</dbReference>
<dbReference type="GO" id="GO:0005840">
    <property type="term" value="C:ribosome"/>
    <property type="evidence" value="ECO:0007669"/>
    <property type="project" value="UniProtKB-KW"/>
</dbReference>
<dbReference type="GO" id="GO:0005737">
    <property type="term" value="C:cytoplasm"/>
    <property type="evidence" value="ECO:0007669"/>
    <property type="project" value="UniProtKB-ARBA"/>
</dbReference>
<name>A0A485LVC6_9ZZZZ</name>
<protein>
    <submittedName>
        <fullName evidence="6">50S ribosomal subunit protein L21</fullName>
    </submittedName>
</protein>
<dbReference type="EMBL" id="CAADRM010000010">
    <property type="protein sequence ID" value="VFU11436.1"/>
    <property type="molecule type" value="Genomic_DNA"/>
</dbReference>
<dbReference type="Pfam" id="PF00829">
    <property type="entry name" value="Ribosomal_L21p"/>
    <property type="match status" value="1"/>
</dbReference>
<dbReference type="NCBIfam" id="TIGR00061">
    <property type="entry name" value="L21"/>
    <property type="match status" value="1"/>
</dbReference>
<accession>A0A485LVC6</accession>
<evidence type="ECO:0000256" key="5">
    <source>
        <dbReference type="ARBA" id="ARBA00023274"/>
    </source>
</evidence>
<keyword evidence="2" id="KW-0699">rRNA-binding</keyword>
<dbReference type="InterPro" id="IPR036164">
    <property type="entry name" value="bL21-like_sf"/>
</dbReference>
<dbReference type="PANTHER" id="PTHR21349">
    <property type="entry name" value="50S RIBOSOMAL PROTEIN L21"/>
    <property type="match status" value="1"/>
</dbReference>
<evidence type="ECO:0000256" key="1">
    <source>
        <dbReference type="ARBA" id="ARBA00008563"/>
    </source>
</evidence>
<dbReference type="InterPro" id="IPR018258">
    <property type="entry name" value="Ribosomal_bL21_CS"/>
</dbReference>
<evidence type="ECO:0000256" key="3">
    <source>
        <dbReference type="ARBA" id="ARBA00022884"/>
    </source>
</evidence>
<dbReference type="GO" id="GO:0006412">
    <property type="term" value="P:translation"/>
    <property type="evidence" value="ECO:0007669"/>
    <property type="project" value="InterPro"/>
</dbReference>
<reference evidence="6" key="1">
    <citation type="submission" date="2019-03" db="EMBL/GenBank/DDBJ databases">
        <authorList>
            <person name="Hao L."/>
        </authorList>
    </citation>
    <scope>NUCLEOTIDE SEQUENCE</scope>
</reference>
<gene>
    <name evidence="6" type="primary">rplU</name>
    <name evidence="6" type="ORF">SCFA_1070010</name>
</gene>
<comment type="similarity">
    <text evidence="1">Belongs to the bacterial ribosomal protein bL21 family.</text>
</comment>
<evidence type="ECO:0000256" key="2">
    <source>
        <dbReference type="ARBA" id="ARBA00022730"/>
    </source>
</evidence>
<dbReference type="InterPro" id="IPR028909">
    <property type="entry name" value="bL21-like"/>
</dbReference>
<evidence type="ECO:0000313" key="6">
    <source>
        <dbReference type="EMBL" id="VFU11436.1"/>
    </source>
</evidence>
<dbReference type="GO" id="GO:0003735">
    <property type="term" value="F:structural constituent of ribosome"/>
    <property type="evidence" value="ECO:0007669"/>
    <property type="project" value="InterPro"/>
</dbReference>
<evidence type="ECO:0000256" key="4">
    <source>
        <dbReference type="ARBA" id="ARBA00022980"/>
    </source>
</evidence>
<keyword evidence="4" id="KW-0689">Ribosomal protein</keyword>
<organism evidence="6">
    <name type="scientific">anaerobic digester metagenome</name>
    <dbReference type="NCBI Taxonomy" id="1263854"/>
    <lineage>
        <taxon>unclassified sequences</taxon>
        <taxon>metagenomes</taxon>
        <taxon>ecological metagenomes</taxon>
    </lineage>
</organism>
<keyword evidence="3" id="KW-0694">RNA-binding</keyword>
<dbReference type="InterPro" id="IPR001787">
    <property type="entry name" value="Ribosomal_bL21"/>
</dbReference>
<dbReference type="HAMAP" id="MF_01363">
    <property type="entry name" value="Ribosomal_bL21"/>
    <property type="match status" value="1"/>
</dbReference>
<keyword evidence="5" id="KW-0687">Ribonucleoprotein</keyword>
<proteinExistence type="inferred from homology"/>
<dbReference type="GO" id="GO:0019843">
    <property type="term" value="F:rRNA binding"/>
    <property type="evidence" value="ECO:0007669"/>
    <property type="project" value="UniProtKB-KW"/>
</dbReference>
<sequence length="107" mass="12017">MYAVIKTGGKQYKVEEGDRIQIEKLDAASGDVVTFDNVLFIGGDEEYQLGTPSLDGVTVDGKVVRQLRGKKIIVFKMKRRKGYRKKQGHRQNLTEVFITKINAGKEA</sequence>
<dbReference type="PANTHER" id="PTHR21349:SF0">
    <property type="entry name" value="LARGE RIBOSOMAL SUBUNIT PROTEIN BL21M"/>
    <property type="match status" value="1"/>
</dbReference>
<dbReference type="SUPFAM" id="SSF141091">
    <property type="entry name" value="L21p-like"/>
    <property type="match status" value="1"/>
</dbReference>
<dbReference type="PROSITE" id="PS01169">
    <property type="entry name" value="RIBOSOMAL_L21"/>
    <property type="match status" value="1"/>
</dbReference>
<dbReference type="AlphaFoldDB" id="A0A485LVC6"/>